<accession>A0A372LTF0</accession>
<evidence type="ECO:0000313" key="1">
    <source>
        <dbReference type="EMBL" id="RFU71463.1"/>
    </source>
</evidence>
<dbReference type="RefSeq" id="WP_117324815.1">
    <property type="nucleotide sequence ID" value="NZ_QVTE01000003.1"/>
</dbReference>
<keyword evidence="2" id="KW-1185">Reference proteome</keyword>
<evidence type="ECO:0000313" key="2">
    <source>
        <dbReference type="Proteomes" id="UP000264541"/>
    </source>
</evidence>
<protein>
    <submittedName>
        <fullName evidence="1">Uncharacterized protein</fullName>
    </submittedName>
</protein>
<organism evidence="1 2">
    <name type="scientific">Peribacillus saganii</name>
    <dbReference type="NCBI Taxonomy" id="2303992"/>
    <lineage>
        <taxon>Bacteria</taxon>
        <taxon>Bacillati</taxon>
        <taxon>Bacillota</taxon>
        <taxon>Bacilli</taxon>
        <taxon>Bacillales</taxon>
        <taxon>Bacillaceae</taxon>
        <taxon>Peribacillus</taxon>
    </lineage>
</organism>
<dbReference type="Proteomes" id="UP000264541">
    <property type="component" value="Unassembled WGS sequence"/>
</dbReference>
<gene>
    <name evidence="1" type="ORF">D0469_01080</name>
</gene>
<proteinExistence type="predicted"/>
<comment type="caution">
    <text evidence="1">The sequence shown here is derived from an EMBL/GenBank/DDBJ whole genome shotgun (WGS) entry which is preliminary data.</text>
</comment>
<dbReference type="OrthoDB" id="2866761at2"/>
<name>A0A372LTF0_9BACI</name>
<sequence length="387" mass="45181">MESYRILKTERCITRFHDLYLTTSKLKHMAPHIDWIVIEEDIFDKDDTITSQLCLKVPKAQYEASSYLYALLHGYSEGRSVDFSILHKLQDQLDHLAHLCSFPVKDEEFGKRLDVLVTVLADIYGLGTQLPQGINLHLFEEQDEPYEHFPDIWIVNEDLFREDMEVIRENLSFILYETSKFYPLETEEDYPLEAGIVFETYQSFHSLNGWGMRLLDTLKIIHKVQSKYKINGQRIKNKKVNNKKAAEVWIKDLVSSYHLFADANKDFEENASKLFSFPIIGFADEPEVFIQSTSEGIKVGYQIIRWMGPHYPTPALEVKHVLAWDSLERLALEDKESKLLEILLKTIDTRKRQYKTCQFCGCKIAPEHRFDKDTCHTCASEQFGVVY</sequence>
<dbReference type="EMBL" id="QVTE01000003">
    <property type="protein sequence ID" value="RFU71463.1"/>
    <property type="molecule type" value="Genomic_DNA"/>
</dbReference>
<dbReference type="AlphaFoldDB" id="A0A372LTF0"/>
<reference evidence="1 2" key="1">
    <citation type="submission" date="2018-08" db="EMBL/GenBank/DDBJ databases">
        <title>Bacillus chawlae sp. nov., Bacillus glennii sp. nov., and Bacillus saganii sp. nov. Isolated from the Vehicle Assembly Building at Kennedy Space Center where the Viking Spacecraft were Assembled.</title>
        <authorList>
            <person name="Seuylemezian A."/>
            <person name="Vaishampayan P."/>
        </authorList>
    </citation>
    <scope>NUCLEOTIDE SEQUENCE [LARGE SCALE GENOMIC DNA]</scope>
    <source>
        <strain evidence="1 2">V47-23a</strain>
    </source>
</reference>